<protein>
    <submittedName>
        <fullName evidence="5">Polysaccharide deacetylase family sporulation protein PdaB</fullName>
    </submittedName>
</protein>
<keyword evidence="2" id="KW-0378">Hydrolase</keyword>
<comment type="caution">
    <text evidence="5">The sequence shown here is derived from an EMBL/GenBank/DDBJ whole genome shotgun (WGS) entry which is preliminary data.</text>
</comment>
<dbReference type="PROSITE" id="PS51677">
    <property type="entry name" value="NODB"/>
    <property type="match status" value="1"/>
</dbReference>
<dbReference type="GO" id="GO:0046872">
    <property type="term" value="F:metal ion binding"/>
    <property type="evidence" value="ECO:0007669"/>
    <property type="project" value="UniProtKB-KW"/>
</dbReference>
<dbReference type="GO" id="GO:0005975">
    <property type="term" value="P:carbohydrate metabolic process"/>
    <property type="evidence" value="ECO:0007669"/>
    <property type="project" value="InterPro"/>
</dbReference>
<evidence type="ECO:0000313" key="5">
    <source>
        <dbReference type="EMBL" id="GER71128.1"/>
    </source>
</evidence>
<dbReference type="GO" id="GO:0016020">
    <property type="term" value="C:membrane"/>
    <property type="evidence" value="ECO:0007669"/>
    <property type="project" value="TreeGrafter"/>
</dbReference>
<reference evidence="5 6" key="1">
    <citation type="submission" date="2019-09" db="EMBL/GenBank/DDBJ databases">
        <title>Draft genome sequence of Bacillus sp. JC-7.</title>
        <authorList>
            <person name="Tanaka N."/>
            <person name="Shiwa Y."/>
            <person name="Fujita N."/>
            <person name="Tanasupawat S."/>
        </authorList>
    </citation>
    <scope>NUCLEOTIDE SEQUENCE [LARGE SCALE GENOMIC DNA]</scope>
    <source>
        <strain evidence="5 6">JC-7</strain>
    </source>
</reference>
<feature type="chain" id="PRO_5023838993" evidence="3">
    <location>
        <begin position="24"/>
        <end position="249"/>
    </location>
</feature>
<sequence>MKRFCWILFILLIILSSVHPAKAARKTRNDFEKTGHAFWNLKTDEKMVAITFDDGPDPVYTPQILDTLEKYHAKATFFVIGAHAEENPHIIQREVEEGHEVANHTYHHFSRFAGKKVLAKELAQTSDTIQSISGYRPSLFRPVGGYYNDTIIQTAIKGNYEVILWSWHQDTEDWKRPGADKIARHVISSVRPGDIILLHDAGGDRSQTVKALDTILKFLTKEGYECVTVSEMLYRAKSIIPKFQLFPSD</sequence>
<evidence type="ECO:0000256" key="1">
    <source>
        <dbReference type="ARBA" id="ARBA00022723"/>
    </source>
</evidence>
<keyword evidence="1" id="KW-0479">Metal-binding</keyword>
<dbReference type="GO" id="GO:0016810">
    <property type="term" value="F:hydrolase activity, acting on carbon-nitrogen (but not peptide) bonds"/>
    <property type="evidence" value="ECO:0007669"/>
    <property type="project" value="InterPro"/>
</dbReference>
<dbReference type="InterPro" id="IPR011330">
    <property type="entry name" value="Glyco_hydro/deAcase_b/a-brl"/>
</dbReference>
<dbReference type="EMBL" id="BKZQ01000036">
    <property type="protein sequence ID" value="GER71128.1"/>
    <property type="molecule type" value="Genomic_DNA"/>
</dbReference>
<evidence type="ECO:0000256" key="3">
    <source>
        <dbReference type="SAM" id="SignalP"/>
    </source>
</evidence>
<keyword evidence="6" id="KW-1185">Reference proteome</keyword>
<dbReference type="PANTHER" id="PTHR10587">
    <property type="entry name" value="GLYCOSYL TRANSFERASE-RELATED"/>
    <property type="match status" value="1"/>
</dbReference>
<dbReference type="InterPro" id="IPR002509">
    <property type="entry name" value="NODB_dom"/>
</dbReference>
<feature type="signal peptide" evidence="3">
    <location>
        <begin position="1"/>
        <end position="23"/>
    </location>
</feature>
<accession>A0A5J4JKQ4</accession>
<evidence type="ECO:0000313" key="6">
    <source>
        <dbReference type="Proteomes" id="UP000391919"/>
    </source>
</evidence>
<name>A0A5J4JKQ4_9BACI</name>
<dbReference type="InterPro" id="IPR050248">
    <property type="entry name" value="Polysacc_deacetylase_ArnD"/>
</dbReference>
<dbReference type="RefSeq" id="WP_151697951.1">
    <property type="nucleotide sequence ID" value="NZ_BKZP01000028.1"/>
</dbReference>
<dbReference type="AlphaFoldDB" id="A0A5J4JKQ4"/>
<proteinExistence type="predicted"/>
<dbReference type="PANTHER" id="PTHR10587:SF133">
    <property type="entry name" value="CHITIN DEACETYLASE 1-RELATED"/>
    <property type="match status" value="1"/>
</dbReference>
<dbReference type="SUPFAM" id="SSF88713">
    <property type="entry name" value="Glycoside hydrolase/deacetylase"/>
    <property type="match status" value="1"/>
</dbReference>
<evidence type="ECO:0000256" key="2">
    <source>
        <dbReference type="ARBA" id="ARBA00022801"/>
    </source>
</evidence>
<dbReference type="Pfam" id="PF01522">
    <property type="entry name" value="Polysacc_deac_1"/>
    <property type="match status" value="1"/>
</dbReference>
<organism evidence="5 6">
    <name type="scientific">Weizmannia acidilactici</name>
    <dbReference type="NCBI Taxonomy" id="2607726"/>
    <lineage>
        <taxon>Bacteria</taxon>
        <taxon>Bacillati</taxon>
        <taxon>Bacillota</taxon>
        <taxon>Bacilli</taxon>
        <taxon>Bacillales</taxon>
        <taxon>Bacillaceae</taxon>
        <taxon>Heyndrickxia</taxon>
    </lineage>
</organism>
<dbReference type="Proteomes" id="UP000391919">
    <property type="component" value="Unassembled WGS sequence"/>
</dbReference>
<keyword evidence="3" id="KW-0732">Signal</keyword>
<gene>
    <name evidence="5" type="ORF">BpJC7_24310</name>
</gene>
<feature type="domain" description="NodB homology" evidence="4">
    <location>
        <begin position="46"/>
        <end position="227"/>
    </location>
</feature>
<evidence type="ECO:0000259" key="4">
    <source>
        <dbReference type="PROSITE" id="PS51677"/>
    </source>
</evidence>
<dbReference type="Gene3D" id="3.20.20.370">
    <property type="entry name" value="Glycoside hydrolase/deacetylase"/>
    <property type="match status" value="1"/>
</dbReference>